<reference evidence="2 3" key="1">
    <citation type="submission" date="2020-11" db="EMBL/GenBank/DDBJ databases">
        <title>Draft Genome of Enterobacter sp. strain EMC7.</title>
        <authorList>
            <person name="Barman P."/>
            <person name="Sinha S."/>
            <person name="Sen S."/>
            <person name="Chakraborty R."/>
        </authorList>
    </citation>
    <scope>NUCLEOTIDE SEQUENCE [LARGE SCALE GENOMIC DNA]</scope>
    <source>
        <strain evidence="2 3">EMC7</strain>
    </source>
</reference>
<evidence type="ECO:0000313" key="2">
    <source>
        <dbReference type="EMBL" id="MBZ0059735.1"/>
    </source>
</evidence>
<protein>
    <submittedName>
        <fullName evidence="2">Uncharacterized protein</fullName>
    </submittedName>
</protein>
<organism evidence="2 3">
    <name type="scientific">Leclercia barmai</name>
    <dbReference type="NCBI Taxonomy" id="2785629"/>
    <lineage>
        <taxon>Bacteria</taxon>
        <taxon>Pseudomonadati</taxon>
        <taxon>Pseudomonadota</taxon>
        <taxon>Gammaproteobacteria</taxon>
        <taxon>Enterobacterales</taxon>
        <taxon>Enterobacteriaceae</taxon>
        <taxon>Leclercia</taxon>
    </lineage>
</organism>
<accession>A0ABS7S123</accession>
<name>A0ABS7S123_9ENTR</name>
<keyword evidence="3" id="KW-1185">Reference proteome</keyword>
<dbReference type="RefSeq" id="WP_223075370.1">
    <property type="nucleotide sequence ID" value="NZ_JADMNK010000011.1"/>
</dbReference>
<comment type="caution">
    <text evidence="2">The sequence shown here is derived from an EMBL/GenBank/DDBJ whole genome shotgun (WGS) entry which is preliminary data.</text>
</comment>
<proteinExistence type="predicted"/>
<evidence type="ECO:0000256" key="1">
    <source>
        <dbReference type="SAM" id="MobiDB-lite"/>
    </source>
</evidence>
<sequence>MEIKRTRDWRNAQKRRNKSRDVHKALLTFRGEKNWKMLYTRSDKLLRAAQLGHEYPRMTNQQRALRGLEEYHYSNERTFYMQS</sequence>
<dbReference type="EMBL" id="JADMNK010000011">
    <property type="protein sequence ID" value="MBZ0059735.1"/>
    <property type="molecule type" value="Genomic_DNA"/>
</dbReference>
<feature type="compositionally biased region" description="Basic and acidic residues" evidence="1">
    <location>
        <begin position="1"/>
        <end position="11"/>
    </location>
</feature>
<evidence type="ECO:0000313" key="3">
    <source>
        <dbReference type="Proteomes" id="UP000706580"/>
    </source>
</evidence>
<dbReference type="Proteomes" id="UP000706580">
    <property type="component" value="Unassembled WGS sequence"/>
</dbReference>
<feature type="region of interest" description="Disordered" evidence="1">
    <location>
        <begin position="1"/>
        <end position="20"/>
    </location>
</feature>
<gene>
    <name evidence="2" type="ORF">ITX56_18380</name>
</gene>